<comment type="caution">
    <text evidence="2">The sequence shown here is derived from an EMBL/GenBank/DDBJ whole genome shotgun (WGS) entry which is preliminary data.</text>
</comment>
<dbReference type="InterPro" id="IPR045584">
    <property type="entry name" value="Pilin-like"/>
</dbReference>
<dbReference type="EMBL" id="SWCO01000010">
    <property type="protein sequence ID" value="TKB01641.1"/>
    <property type="molecule type" value="Genomic_DNA"/>
</dbReference>
<keyword evidence="1" id="KW-0812">Transmembrane</keyword>
<dbReference type="AlphaFoldDB" id="A0A4U0Z774"/>
<keyword evidence="1" id="KW-0472">Membrane</keyword>
<proteinExistence type="predicted"/>
<feature type="transmembrane region" description="Helical" evidence="1">
    <location>
        <begin position="7"/>
        <end position="28"/>
    </location>
</feature>
<dbReference type="RefSeq" id="WP_136783436.1">
    <property type="nucleotide sequence ID" value="NZ_SWCO01000010.1"/>
</dbReference>
<dbReference type="OrthoDB" id="5828185at2"/>
<sequence length="156" mass="16810">MQSKTKGFTLIELIIVIVIIGIITVTAAPKLLGIQKDAQIGALQGLKSALTASSDIVYAKSLLEGVEGSADTTLTSGIRVRYGYPYATQTNLKLVAEFTEEDWKLTGSAPEVTFTLEKQTSDFSNAEIAENGVCKLTYRHPNQGQEPTITVNNCNV</sequence>
<evidence type="ECO:0000256" key="1">
    <source>
        <dbReference type="SAM" id="Phobius"/>
    </source>
</evidence>
<evidence type="ECO:0000313" key="3">
    <source>
        <dbReference type="Proteomes" id="UP000305471"/>
    </source>
</evidence>
<evidence type="ECO:0000313" key="2">
    <source>
        <dbReference type="EMBL" id="TKB01641.1"/>
    </source>
</evidence>
<dbReference type="PROSITE" id="PS00409">
    <property type="entry name" value="PROKAR_NTER_METHYL"/>
    <property type="match status" value="1"/>
</dbReference>
<dbReference type="Proteomes" id="UP000305471">
    <property type="component" value="Unassembled WGS sequence"/>
</dbReference>
<keyword evidence="3" id="KW-1185">Reference proteome</keyword>
<gene>
    <name evidence="2" type="ORF">E5672_17695</name>
</gene>
<keyword evidence="1" id="KW-1133">Transmembrane helix</keyword>
<organism evidence="2 3">
    <name type="scientific">Alteromonas portus</name>
    <dbReference type="NCBI Taxonomy" id="2565549"/>
    <lineage>
        <taxon>Bacteria</taxon>
        <taxon>Pseudomonadati</taxon>
        <taxon>Pseudomonadota</taxon>
        <taxon>Gammaproteobacteria</taxon>
        <taxon>Alteromonadales</taxon>
        <taxon>Alteromonadaceae</taxon>
        <taxon>Alteromonas/Salinimonas group</taxon>
        <taxon>Alteromonas</taxon>
    </lineage>
</organism>
<protein>
    <submittedName>
        <fullName evidence="2">Prepilin-type N-terminal cleavage/methylation domain-containing protein</fullName>
    </submittedName>
</protein>
<dbReference type="SUPFAM" id="SSF54523">
    <property type="entry name" value="Pili subunits"/>
    <property type="match status" value="1"/>
</dbReference>
<reference evidence="2 3" key="1">
    <citation type="submission" date="2019-04" db="EMBL/GenBank/DDBJ databases">
        <title>Alteromonas portus sp. nov., an alginate lyase-excreting marine bacterium.</title>
        <authorList>
            <person name="Huang H."/>
            <person name="Mo K."/>
            <person name="Bao S."/>
        </authorList>
    </citation>
    <scope>NUCLEOTIDE SEQUENCE [LARGE SCALE GENOMIC DNA]</scope>
    <source>
        <strain evidence="2 3">HB161718</strain>
    </source>
</reference>
<dbReference type="NCBIfam" id="TIGR02532">
    <property type="entry name" value="IV_pilin_GFxxxE"/>
    <property type="match status" value="1"/>
</dbReference>
<accession>A0A4U0Z774</accession>
<dbReference type="Pfam" id="PF07963">
    <property type="entry name" value="N_methyl"/>
    <property type="match status" value="1"/>
</dbReference>
<dbReference type="Gene3D" id="3.30.700.10">
    <property type="entry name" value="Glycoprotein, Type 4 Pilin"/>
    <property type="match status" value="1"/>
</dbReference>
<dbReference type="InterPro" id="IPR012902">
    <property type="entry name" value="N_methyl_site"/>
</dbReference>
<name>A0A4U0Z774_9ALTE</name>